<evidence type="ECO:0000313" key="2">
    <source>
        <dbReference type="Proteomes" id="UP000013307"/>
    </source>
</evidence>
<dbReference type="RefSeq" id="WP_015590117.1">
    <property type="nucleotide sequence ID" value="NC_021169.1"/>
</dbReference>
<dbReference type="Proteomes" id="UP000013307">
    <property type="component" value="Chromosome"/>
</dbReference>
<name>N0BC17_9EURY</name>
<dbReference type="HOGENOM" id="CLU_114601_1_2_2"/>
<sequence>MRCTLELFATLREKYRVKKLDVEFEGDLHDFFVSASRILGEEFLNDVYSNFEERIFRDDRLITVNGRNLKDIKGIPQLKDGDLIAVFPPVAGG</sequence>
<protein>
    <submittedName>
        <fullName evidence="1">Molybdopterin converting factor, small subunit</fullName>
    </submittedName>
</protein>
<dbReference type="eggNOG" id="arCOG00536">
    <property type="taxonomic scope" value="Archaea"/>
</dbReference>
<dbReference type="KEGG" id="ast:Asulf_00495"/>
<dbReference type="InterPro" id="IPR003749">
    <property type="entry name" value="ThiS/MoaD-like"/>
</dbReference>
<dbReference type="SUPFAM" id="SSF54285">
    <property type="entry name" value="MoaD/ThiS"/>
    <property type="match status" value="1"/>
</dbReference>
<dbReference type="Pfam" id="PF02597">
    <property type="entry name" value="ThiS"/>
    <property type="match status" value="1"/>
</dbReference>
<dbReference type="STRING" id="387631.Asulf_00495"/>
<reference evidence="1 2" key="1">
    <citation type="journal article" date="2013" name="Genome Announc.">
        <title>Complete Genome Sequence of the Thermophilic and Facultatively Chemolithoautotrophic Sulfate Reducer Archaeoglobus sulfaticallidus Strain PM70-1T.</title>
        <authorList>
            <person name="Stokke R."/>
            <person name="Hocking W.P."/>
            <person name="Steinsbu B.O."/>
            <person name="Steen I.H."/>
        </authorList>
    </citation>
    <scope>NUCLEOTIDE SEQUENCE [LARGE SCALE GENOMIC DNA]</scope>
    <source>
        <strain evidence="1">PM70-1</strain>
    </source>
</reference>
<keyword evidence="2" id="KW-1185">Reference proteome</keyword>
<organism evidence="1 2">
    <name type="scientific">Archaeoglobus sulfaticallidus PM70-1</name>
    <dbReference type="NCBI Taxonomy" id="387631"/>
    <lineage>
        <taxon>Archaea</taxon>
        <taxon>Methanobacteriati</taxon>
        <taxon>Methanobacteriota</taxon>
        <taxon>Archaeoglobi</taxon>
        <taxon>Archaeoglobales</taxon>
        <taxon>Archaeoglobaceae</taxon>
        <taxon>Archaeoglobus</taxon>
    </lineage>
</organism>
<dbReference type="InterPro" id="IPR012675">
    <property type="entry name" value="Beta-grasp_dom_sf"/>
</dbReference>
<dbReference type="OrthoDB" id="98357at2157"/>
<gene>
    <name evidence="1" type="ORF">Asulf_00495</name>
</gene>
<evidence type="ECO:0000313" key="1">
    <source>
        <dbReference type="EMBL" id="AGK60518.1"/>
    </source>
</evidence>
<dbReference type="EMBL" id="CP005290">
    <property type="protein sequence ID" value="AGK60518.1"/>
    <property type="molecule type" value="Genomic_DNA"/>
</dbReference>
<dbReference type="InterPro" id="IPR016155">
    <property type="entry name" value="Mopterin_synth/thiamin_S_b"/>
</dbReference>
<dbReference type="GeneID" id="15392139"/>
<dbReference type="AlphaFoldDB" id="N0BC17"/>
<proteinExistence type="predicted"/>
<dbReference type="Gene3D" id="3.10.20.30">
    <property type="match status" value="1"/>
</dbReference>
<accession>N0BC17</accession>
<dbReference type="CDD" id="cd17040">
    <property type="entry name" value="Ubl_MoaD_like"/>
    <property type="match status" value="1"/>
</dbReference>